<sequence length="92" mass="10253">MVSHSSHLTCIATWTVAFSGRDIFRKTVLFADGAVALPWADSPSAEARFYQWLRGENRAQQTGFRNSTNDTELATAMPGGILVYRLKSTRPF</sequence>
<organism evidence="1 2">
    <name type="scientific">Psychromicrobium lacuslunae</name>
    <dbReference type="NCBI Taxonomy" id="1618207"/>
    <lineage>
        <taxon>Bacteria</taxon>
        <taxon>Bacillati</taxon>
        <taxon>Actinomycetota</taxon>
        <taxon>Actinomycetes</taxon>
        <taxon>Micrococcales</taxon>
        <taxon>Micrococcaceae</taxon>
        <taxon>Psychromicrobium</taxon>
    </lineage>
</organism>
<name>A0A0D4BXG9_9MICC</name>
<evidence type="ECO:0000313" key="2">
    <source>
        <dbReference type="Proteomes" id="UP000061839"/>
    </source>
</evidence>
<dbReference type="HOGENOM" id="CLU_2406971_0_0_11"/>
<dbReference type="Proteomes" id="UP000061839">
    <property type="component" value="Chromosome"/>
</dbReference>
<dbReference type="STRING" id="1618207.UM93_05760"/>
<keyword evidence="2" id="KW-1185">Reference proteome</keyword>
<protein>
    <submittedName>
        <fullName evidence="1">Uncharacterized protein</fullName>
    </submittedName>
</protein>
<proteinExistence type="predicted"/>
<dbReference type="PATRIC" id="fig|1618207.4.peg.1171"/>
<dbReference type="KEGG" id="ari:UM93_05760"/>
<dbReference type="EMBL" id="CP011005">
    <property type="protein sequence ID" value="AJT41147.1"/>
    <property type="molecule type" value="Genomic_DNA"/>
</dbReference>
<reference evidence="1 2" key="1">
    <citation type="journal article" date="2015" name="Genome Announc.">
        <title>Complete Genome Sequencing of Protease-Producing Novel Arthrobacter sp. Strain IHBB 11108 Using PacBio Single-Molecule Real-Time Sequencing Technology.</title>
        <authorList>
            <person name="Kiran S."/>
            <person name="Swarnkar M.K."/>
            <person name="Pal M."/>
            <person name="Thakur R."/>
            <person name="Tewari R."/>
            <person name="Singh A.K."/>
            <person name="Gulati A."/>
        </authorList>
    </citation>
    <scope>NUCLEOTIDE SEQUENCE [LARGE SCALE GENOMIC DNA]</scope>
    <source>
        <strain evidence="1 2">IHBB 11108</strain>
    </source>
</reference>
<dbReference type="AlphaFoldDB" id="A0A0D4BXG9"/>
<accession>A0A0D4BXG9</accession>
<evidence type="ECO:0000313" key="1">
    <source>
        <dbReference type="EMBL" id="AJT41147.1"/>
    </source>
</evidence>
<gene>
    <name evidence="1" type="ORF">UM93_05760</name>
</gene>